<evidence type="ECO:0000313" key="2">
    <source>
        <dbReference type="EMBL" id="KMT08463.1"/>
    </source>
</evidence>
<feature type="signal peptide" evidence="1">
    <location>
        <begin position="1"/>
        <end position="28"/>
    </location>
</feature>
<reference evidence="2 3" key="1">
    <citation type="journal article" date="2014" name="Nature">
        <title>The genome of the recently domesticated crop plant sugar beet (Beta vulgaris).</title>
        <authorList>
            <person name="Dohm J.C."/>
            <person name="Minoche A.E."/>
            <person name="Holtgrawe D."/>
            <person name="Capella-Gutierrez S."/>
            <person name="Zakrzewski F."/>
            <person name="Tafer H."/>
            <person name="Rupp O."/>
            <person name="Sorensen T.R."/>
            <person name="Stracke R."/>
            <person name="Reinhardt R."/>
            <person name="Goesmann A."/>
            <person name="Kraft T."/>
            <person name="Schulz B."/>
            <person name="Stadler P.F."/>
            <person name="Schmidt T."/>
            <person name="Gabaldon T."/>
            <person name="Lehrach H."/>
            <person name="Weisshaar B."/>
            <person name="Himmelbauer H."/>
        </authorList>
    </citation>
    <scope>NUCLEOTIDE SEQUENCE [LARGE SCALE GENOMIC DNA]</scope>
    <source>
        <tissue evidence="2">Taproot</tissue>
    </source>
</reference>
<keyword evidence="1" id="KW-0732">Signal</keyword>
<dbReference type="Proteomes" id="UP000035740">
    <property type="component" value="Chromosome 6"/>
</dbReference>
<organism evidence="2 3">
    <name type="scientific">Beta vulgaris subsp. vulgaris</name>
    <name type="common">Beet</name>
    <dbReference type="NCBI Taxonomy" id="3555"/>
    <lineage>
        <taxon>Eukaryota</taxon>
        <taxon>Viridiplantae</taxon>
        <taxon>Streptophyta</taxon>
        <taxon>Embryophyta</taxon>
        <taxon>Tracheophyta</taxon>
        <taxon>Spermatophyta</taxon>
        <taxon>Magnoliopsida</taxon>
        <taxon>eudicotyledons</taxon>
        <taxon>Gunneridae</taxon>
        <taxon>Pentapetalae</taxon>
        <taxon>Caryophyllales</taxon>
        <taxon>Chenopodiaceae</taxon>
        <taxon>Betoideae</taxon>
        <taxon>Beta</taxon>
    </lineage>
</organism>
<dbReference type="Gramene" id="KMT08463">
    <property type="protein sequence ID" value="KMT08463"/>
    <property type="gene ID" value="BVRB_6g140190"/>
</dbReference>
<evidence type="ECO:0000313" key="3">
    <source>
        <dbReference type="Proteomes" id="UP000035740"/>
    </source>
</evidence>
<feature type="chain" id="PRO_5005295303" evidence="1">
    <location>
        <begin position="29"/>
        <end position="67"/>
    </location>
</feature>
<name>A0A0J8C8Y5_BETVV</name>
<evidence type="ECO:0000256" key="1">
    <source>
        <dbReference type="SAM" id="SignalP"/>
    </source>
</evidence>
<keyword evidence="3" id="KW-1185">Reference proteome</keyword>
<protein>
    <submittedName>
        <fullName evidence="2">Uncharacterized protein</fullName>
    </submittedName>
</protein>
<proteinExistence type="predicted"/>
<dbReference type="EMBL" id="KQ090114">
    <property type="protein sequence ID" value="KMT08463.1"/>
    <property type="molecule type" value="Genomic_DNA"/>
</dbReference>
<sequence>MSPSYVKIGLFFVLWLLMTAGAFWTVEGSRSLISPRCKKPMDCVANCPRCQFVTCLNTWCVCGCVPR</sequence>
<gene>
    <name evidence="2" type="ORF">BVRB_6g140190</name>
</gene>
<accession>A0A0J8C8Y5</accession>
<dbReference type="AlphaFoldDB" id="A0A0J8C8Y5"/>